<dbReference type="PANTHER" id="PTHR34597">
    <property type="entry name" value="SLR1661 PROTEIN"/>
    <property type="match status" value="1"/>
</dbReference>
<evidence type="ECO:0000256" key="2">
    <source>
        <dbReference type="ARBA" id="ARBA00009055"/>
    </source>
</evidence>
<keyword evidence="8" id="KW-0998">Cell outer membrane</keyword>
<proteinExistence type="inferred from homology"/>
<dbReference type="EMBL" id="PYLW01000001">
    <property type="protein sequence ID" value="PSV99652.1"/>
    <property type="molecule type" value="Genomic_DNA"/>
</dbReference>
<keyword evidence="3" id="KW-0813">Transport</keyword>
<dbReference type="Pfam" id="PF17287">
    <property type="entry name" value="POTRA_3"/>
    <property type="match status" value="1"/>
</dbReference>
<protein>
    <submittedName>
        <fullName evidence="10">Hemolysin activation protein</fullName>
    </submittedName>
</protein>
<gene>
    <name evidence="10" type="ORF">C9I88_00370</name>
</gene>
<evidence type="ECO:0000256" key="8">
    <source>
        <dbReference type="ARBA" id="ARBA00023237"/>
    </source>
</evidence>
<organism evidence="10 11">
    <name type="scientific">Photobacterium iliopiscarium</name>
    <dbReference type="NCBI Taxonomy" id="56192"/>
    <lineage>
        <taxon>Bacteria</taxon>
        <taxon>Pseudomonadati</taxon>
        <taxon>Pseudomonadota</taxon>
        <taxon>Gammaproteobacteria</taxon>
        <taxon>Vibrionales</taxon>
        <taxon>Vibrionaceae</taxon>
        <taxon>Photobacterium</taxon>
    </lineage>
</organism>
<evidence type="ECO:0000256" key="3">
    <source>
        <dbReference type="ARBA" id="ARBA00022448"/>
    </source>
</evidence>
<dbReference type="GO" id="GO:0098046">
    <property type="term" value="C:type V protein secretion system complex"/>
    <property type="evidence" value="ECO:0007669"/>
    <property type="project" value="TreeGrafter"/>
</dbReference>
<name>A0A2T3MQZ0_9GAMM</name>
<reference evidence="10 11" key="1">
    <citation type="submission" date="2018-01" db="EMBL/GenBank/DDBJ databases">
        <title>Whole genome sequencing of Histamine producing bacteria.</title>
        <authorList>
            <person name="Butler K."/>
        </authorList>
    </citation>
    <scope>NUCLEOTIDE SEQUENCE [LARGE SCALE GENOMIC DNA]</scope>
    <source>
        <strain evidence="10 11">NCIMB 13481</strain>
    </source>
</reference>
<dbReference type="InterPro" id="IPR027282">
    <property type="entry name" value="TPS"/>
</dbReference>
<keyword evidence="5" id="KW-0812">Transmembrane</keyword>
<accession>A0A2T3MQZ0</accession>
<comment type="subcellular location">
    <subcellularLocation>
        <location evidence="1">Cell outer membrane</location>
    </subcellularLocation>
</comment>
<keyword evidence="4" id="KW-1134">Transmembrane beta strand</keyword>
<dbReference type="InterPro" id="IPR013686">
    <property type="entry name" value="Polypept-transport_assoc_ShlB"/>
</dbReference>
<dbReference type="PIRSF" id="PIRSF029745">
    <property type="entry name" value="FhaC"/>
    <property type="match status" value="1"/>
</dbReference>
<evidence type="ECO:0000256" key="7">
    <source>
        <dbReference type="ARBA" id="ARBA00023136"/>
    </source>
</evidence>
<keyword evidence="7" id="KW-0472">Membrane</keyword>
<dbReference type="InterPro" id="IPR051544">
    <property type="entry name" value="TPS_OM_transporter"/>
</dbReference>
<dbReference type="Gene3D" id="3.10.20.310">
    <property type="entry name" value="membrane protein fhac"/>
    <property type="match status" value="1"/>
</dbReference>
<comment type="similarity">
    <text evidence="2">Belongs to the TPS (TC 1.B.20) family.</text>
</comment>
<dbReference type="GO" id="GO:0009279">
    <property type="term" value="C:cell outer membrane"/>
    <property type="evidence" value="ECO:0007669"/>
    <property type="project" value="UniProtKB-SubCell"/>
</dbReference>
<dbReference type="GO" id="GO:0046819">
    <property type="term" value="P:protein secretion by the type V secretion system"/>
    <property type="evidence" value="ECO:0007669"/>
    <property type="project" value="TreeGrafter"/>
</dbReference>
<dbReference type="Gene3D" id="2.40.160.50">
    <property type="entry name" value="membrane protein fhac: a member of the omp85/tpsb transporter family"/>
    <property type="match status" value="1"/>
</dbReference>
<feature type="domain" description="POTRA" evidence="9">
    <location>
        <begin position="83"/>
        <end position="156"/>
    </location>
</feature>
<comment type="caution">
    <text evidence="10">The sequence shown here is derived from an EMBL/GenBank/DDBJ whole genome shotgun (WGS) entry which is preliminary data.</text>
</comment>
<dbReference type="Proteomes" id="UP000241954">
    <property type="component" value="Unassembled WGS sequence"/>
</dbReference>
<keyword evidence="6" id="KW-0653">Protein transport</keyword>
<dbReference type="AlphaFoldDB" id="A0A2T3MQZ0"/>
<dbReference type="PANTHER" id="PTHR34597:SF3">
    <property type="entry name" value="OUTER MEMBRANE TRANSPORTER CDIB"/>
    <property type="match status" value="1"/>
</dbReference>
<sequence length="559" mass="63021">MNLYMIKKILILFVGFNSIPVFSNDLLGNQLFSPISESRRALQNNNREIEQLSDKGQTERLIKNKEEKKLIAENILPDSSMCLEISNVFLQGITLLDNDDLDRITALPTQCITTKDLNTLARELTQIYINKGYITSRIEFIQSNDQGELGVQVIEGFIEGIKGSDHKVNPYFIFPGFVNKPLRLQDLDQGLDQANRLQSNQVTLDILPGKYKGGSIIILNNKYSSPWSAIASIDNYGQENTGKWLSRATFSVDSPLGISDFISLNASTTLEPYSNKYSRAYNLFYSLPYGDFTFSSFYSYSEYLIKQPLQNTIITLSGETQQYGIKSDYLYYRDQNDLLTISGQLANKQVKNFLLDSLLFVSSPELTVLELSLNHSHIFSTSVLSSNLSIERGLSIFGFDDKRNIIDNEFSKLKLSFNYSYSFSVFDSIYQSNNQLFAQYSPNVLPGIEWLSLTDRSAVRGFSNTSISGDNGWYLRNTLSHYYFINSAVIQPRLGIDVGQVYPHGESQGNSTVIGMSTGISLNYKKIMFDMDISHGKVVSGLVSKNEPITALFNVTYKI</sequence>
<dbReference type="InterPro" id="IPR035251">
    <property type="entry name" value="ShlB_POTRA"/>
</dbReference>
<dbReference type="InterPro" id="IPR034746">
    <property type="entry name" value="POTRA"/>
</dbReference>
<dbReference type="Pfam" id="PF03865">
    <property type="entry name" value="ShlB"/>
    <property type="match status" value="1"/>
</dbReference>
<evidence type="ECO:0000259" key="9">
    <source>
        <dbReference type="PROSITE" id="PS51779"/>
    </source>
</evidence>
<evidence type="ECO:0000313" key="11">
    <source>
        <dbReference type="Proteomes" id="UP000241954"/>
    </source>
</evidence>
<evidence type="ECO:0000256" key="5">
    <source>
        <dbReference type="ARBA" id="ARBA00022692"/>
    </source>
</evidence>
<dbReference type="PROSITE" id="PS51779">
    <property type="entry name" value="POTRA"/>
    <property type="match status" value="1"/>
</dbReference>
<evidence type="ECO:0000256" key="1">
    <source>
        <dbReference type="ARBA" id="ARBA00004442"/>
    </source>
</evidence>
<dbReference type="InterPro" id="IPR005565">
    <property type="entry name" value="Hemolysn_activator_HlyB_C"/>
</dbReference>
<evidence type="ECO:0000256" key="6">
    <source>
        <dbReference type="ARBA" id="ARBA00022927"/>
    </source>
</evidence>
<evidence type="ECO:0000313" key="10">
    <source>
        <dbReference type="EMBL" id="PSV99652.1"/>
    </source>
</evidence>
<evidence type="ECO:0000256" key="4">
    <source>
        <dbReference type="ARBA" id="ARBA00022452"/>
    </source>
</evidence>
<dbReference type="Pfam" id="PF08479">
    <property type="entry name" value="POTRA_2"/>
    <property type="match status" value="1"/>
</dbReference>
<dbReference type="GO" id="GO:0008320">
    <property type="term" value="F:protein transmembrane transporter activity"/>
    <property type="evidence" value="ECO:0007669"/>
    <property type="project" value="TreeGrafter"/>
</dbReference>